<keyword evidence="2" id="KW-1185">Reference proteome</keyword>
<evidence type="ECO:0000313" key="2">
    <source>
        <dbReference type="Proteomes" id="UP000827724"/>
    </source>
</evidence>
<dbReference type="AlphaFoldDB" id="A0A9P8QGP6"/>
<reference evidence="1" key="1">
    <citation type="submission" date="2021-08" db="EMBL/GenBank/DDBJ databases">
        <title>Chromosome-Level Trichoderma cornu-damae using Hi-C Data.</title>
        <authorList>
            <person name="Kim C.S."/>
        </authorList>
    </citation>
    <scope>NUCLEOTIDE SEQUENCE</scope>
    <source>
        <strain evidence="1">KA19-0412C</strain>
    </source>
</reference>
<comment type="caution">
    <text evidence="1">The sequence shown here is derived from an EMBL/GenBank/DDBJ whole genome shotgun (WGS) entry which is preliminary data.</text>
</comment>
<sequence>MAILNFKPVFITDSSIFRKPKTTPCNVRNLKAAKSVQNGQNIGLCEGRYSDRRCEEQAFAAHIHIADEIERRDGPRGLHATSVCLGGVEANLEQYS</sequence>
<evidence type="ECO:0000313" key="1">
    <source>
        <dbReference type="EMBL" id="KAH6604514.1"/>
    </source>
</evidence>
<dbReference type="Proteomes" id="UP000827724">
    <property type="component" value="Unassembled WGS sequence"/>
</dbReference>
<proteinExistence type="predicted"/>
<gene>
    <name evidence="1" type="ORF">Trco_006221</name>
</gene>
<dbReference type="EMBL" id="JAIWOZ010000005">
    <property type="protein sequence ID" value="KAH6604514.1"/>
    <property type="molecule type" value="Genomic_DNA"/>
</dbReference>
<organism evidence="1 2">
    <name type="scientific">Trichoderma cornu-damae</name>
    <dbReference type="NCBI Taxonomy" id="654480"/>
    <lineage>
        <taxon>Eukaryota</taxon>
        <taxon>Fungi</taxon>
        <taxon>Dikarya</taxon>
        <taxon>Ascomycota</taxon>
        <taxon>Pezizomycotina</taxon>
        <taxon>Sordariomycetes</taxon>
        <taxon>Hypocreomycetidae</taxon>
        <taxon>Hypocreales</taxon>
        <taxon>Hypocreaceae</taxon>
        <taxon>Trichoderma</taxon>
    </lineage>
</organism>
<name>A0A9P8QGP6_9HYPO</name>
<accession>A0A9P8QGP6</accession>
<protein>
    <submittedName>
        <fullName evidence="1">Uncharacterized protein</fullName>
    </submittedName>
</protein>